<evidence type="ECO:0000259" key="3">
    <source>
        <dbReference type="PROSITE" id="PS50887"/>
    </source>
</evidence>
<keyword evidence="1" id="KW-0812">Transmembrane</keyword>
<comment type="caution">
    <text evidence="4">The sequence shown here is derived from an EMBL/GenBank/DDBJ whole genome shotgun (WGS) entry which is preliminary data.</text>
</comment>
<dbReference type="Pfam" id="PF00990">
    <property type="entry name" value="GGDEF"/>
    <property type="match status" value="1"/>
</dbReference>
<feature type="transmembrane region" description="Helical" evidence="1">
    <location>
        <begin position="82"/>
        <end position="99"/>
    </location>
</feature>
<dbReference type="InterPro" id="IPR001633">
    <property type="entry name" value="EAL_dom"/>
</dbReference>
<dbReference type="Gene3D" id="3.30.70.270">
    <property type="match status" value="1"/>
</dbReference>
<evidence type="ECO:0000259" key="2">
    <source>
        <dbReference type="PROSITE" id="PS50883"/>
    </source>
</evidence>
<feature type="domain" description="GGDEF" evidence="3">
    <location>
        <begin position="226"/>
        <end position="362"/>
    </location>
</feature>
<dbReference type="SMART" id="SM00267">
    <property type="entry name" value="GGDEF"/>
    <property type="match status" value="1"/>
</dbReference>
<dbReference type="InterPro" id="IPR029787">
    <property type="entry name" value="Nucleotide_cyclase"/>
</dbReference>
<organism evidence="4 5">
    <name type="scientific">Ideonella dechloratans</name>
    <dbReference type="NCBI Taxonomy" id="36863"/>
    <lineage>
        <taxon>Bacteria</taxon>
        <taxon>Pseudomonadati</taxon>
        <taxon>Pseudomonadota</taxon>
        <taxon>Betaproteobacteria</taxon>
        <taxon>Burkholderiales</taxon>
        <taxon>Sphaerotilaceae</taxon>
        <taxon>Ideonella</taxon>
    </lineage>
</organism>
<feature type="transmembrane region" description="Helical" evidence="1">
    <location>
        <begin position="161"/>
        <end position="180"/>
    </location>
</feature>
<evidence type="ECO:0000313" key="5">
    <source>
        <dbReference type="Proteomes" id="UP000430120"/>
    </source>
</evidence>
<dbReference type="FunFam" id="3.20.20.450:FF:000001">
    <property type="entry name" value="Cyclic di-GMP phosphodiesterase yahA"/>
    <property type="match status" value="1"/>
</dbReference>
<dbReference type="Proteomes" id="UP000430120">
    <property type="component" value="Unassembled WGS sequence"/>
</dbReference>
<protein>
    <submittedName>
        <fullName evidence="4">Phosphodiesterase</fullName>
    </submittedName>
</protein>
<dbReference type="InterPro" id="IPR043128">
    <property type="entry name" value="Rev_trsase/Diguanyl_cyclase"/>
</dbReference>
<gene>
    <name evidence="4" type="ORF">F7Q92_06250</name>
</gene>
<dbReference type="InterPro" id="IPR035919">
    <property type="entry name" value="EAL_sf"/>
</dbReference>
<dbReference type="AlphaFoldDB" id="A0A643FHY1"/>
<dbReference type="SUPFAM" id="SSF55073">
    <property type="entry name" value="Nucleotide cyclase"/>
    <property type="match status" value="1"/>
</dbReference>
<sequence>MISQDTQEEGGSWLAAGGLEGTRSHRAFLHLFWGGSFALFLMLQGYALWAGDNPPMRLVFNAVFLACALGALVLLQRGQIRQVTLLTGYLPPALLMLVIYTARSIYIPAVAALPPMVVVTAWLLGRRAAVWVTVAAVLEVMGVGLYLHLGGQPRMPPPEPLQYGITLLVYLLISLSIGLLSESSHREQIRIAQEHAFVDGLTGLANRRLFLDRLGQALQDSQNHQRHGALLLIDVDQFHRFGAAFGARLGNSLLMTVAERLRQRVGPDMTLARLGADVFGVLVTGRAHGGELLLEVTRLADQITRAMAQPIQLEGQLQSHSVTVGISAFDGPGSAGDQLHQAEQAVAQGKAQGRGTVHFFDPSLAEAAQQRARLEADLRLALQQGQLLLHYQPQIRDGQPSGAEALVRWQHPERGLIPPGEFIPVAETSGLILPLGQWVLEQACAVLAQWQRDPLLQAMTLSVNVSAHQVQQPGFVLHLRQLLERSGCNPQRLKLELTESAFIGDEQTAIRAMTALRALGIRFSLDDFGTGYSSLSHLKKLPLDQIKIDQSFVRDLLDDPDDAAITQVITQLARNFGMEVIAEGVELPEQKAFLEGVGCHAFQGYLFARPVSLSDFEAFCHAHLAASATHALKPRA</sequence>
<dbReference type="PANTHER" id="PTHR33121">
    <property type="entry name" value="CYCLIC DI-GMP PHOSPHODIESTERASE PDEF"/>
    <property type="match status" value="1"/>
</dbReference>
<dbReference type="SUPFAM" id="SSF141868">
    <property type="entry name" value="EAL domain-like"/>
    <property type="match status" value="1"/>
</dbReference>
<feature type="transmembrane region" description="Helical" evidence="1">
    <location>
        <begin position="129"/>
        <end position="149"/>
    </location>
</feature>
<dbReference type="InterPro" id="IPR050706">
    <property type="entry name" value="Cyclic-di-GMP_PDE-like"/>
</dbReference>
<dbReference type="PROSITE" id="PS50887">
    <property type="entry name" value="GGDEF"/>
    <property type="match status" value="1"/>
</dbReference>
<keyword evidence="5" id="KW-1185">Reference proteome</keyword>
<evidence type="ECO:0000256" key="1">
    <source>
        <dbReference type="SAM" id="Phobius"/>
    </source>
</evidence>
<feature type="domain" description="EAL" evidence="2">
    <location>
        <begin position="371"/>
        <end position="624"/>
    </location>
</feature>
<dbReference type="PROSITE" id="PS50883">
    <property type="entry name" value="EAL"/>
    <property type="match status" value="1"/>
</dbReference>
<name>A0A643FHY1_IDEDE</name>
<dbReference type="Pfam" id="PF00563">
    <property type="entry name" value="EAL"/>
    <property type="match status" value="1"/>
</dbReference>
<dbReference type="EMBL" id="VZPB01000010">
    <property type="protein sequence ID" value="KAB0583863.1"/>
    <property type="molecule type" value="Genomic_DNA"/>
</dbReference>
<dbReference type="OrthoDB" id="9813903at2"/>
<dbReference type="CDD" id="cd01949">
    <property type="entry name" value="GGDEF"/>
    <property type="match status" value="1"/>
</dbReference>
<dbReference type="NCBIfam" id="TIGR00254">
    <property type="entry name" value="GGDEF"/>
    <property type="match status" value="1"/>
</dbReference>
<dbReference type="RefSeq" id="WP_151123327.1">
    <property type="nucleotide sequence ID" value="NZ_CP088082.1"/>
</dbReference>
<dbReference type="InterPro" id="IPR000160">
    <property type="entry name" value="GGDEF_dom"/>
</dbReference>
<dbReference type="GO" id="GO:0071111">
    <property type="term" value="F:cyclic-guanylate-specific phosphodiesterase activity"/>
    <property type="evidence" value="ECO:0007669"/>
    <property type="project" value="InterPro"/>
</dbReference>
<feature type="transmembrane region" description="Helical" evidence="1">
    <location>
        <begin position="28"/>
        <end position="49"/>
    </location>
</feature>
<keyword evidence="1" id="KW-0472">Membrane</keyword>
<proteinExistence type="predicted"/>
<feature type="transmembrane region" description="Helical" evidence="1">
    <location>
        <begin position="105"/>
        <end position="124"/>
    </location>
</feature>
<dbReference type="Gene3D" id="3.20.20.450">
    <property type="entry name" value="EAL domain"/>
    <property type="match status" value="1"/>
</dbReference>
<evidence type="ECO:0000313" key="4">
    <source>
        <dbReference type="EMBL" id="KAB0583863.1"/>
    </source>
</evidence>
<dbReference type="SMART" id="SM00052">
    <property type="entry name" value="EAL"/>
    <property type="match status" value="1"/>
</dbReference>
<accession>A0A643FHY1</accession>
<keyword evidence="1" id="KW-1133">Transmembrane helix</keyword>
<dbReference type="CDD" id="cd01948">
    <property type="entry name" value="EAL"/>
    <property type="match status" value="1"/>
</dbReference>
<dbReference type="PANTHER" id="PTHR33121:SF70">
    <property type="entry name" value="SIGNALING PROTEIN YKOW"/>
    <property type="match status" value="1"/>
</dbReference>
<feature type="transmembrane region" description="Helical" evidence="1">
    <location>
        <begin position="55"/>
        <end position="75"/>
    </location>
</feature>
<reference evidence="4 5" key="1">
    <citation type="submission" date="2019-09" db="EMBL/GenBank/DDBJ databases">
        <title>Draft genome sequences of 48 bacterial type strains from the CCUG.</title>
        <authorList>
            <person name="Tunovic T."/>
            <person name="Pineiro-Iglesias B."/>
            <person name="Unosson C."/>
            <person name="Inganas E."/>
            <person name="Ohlen M."/>
            <person name="Cardew S."/>
            <person name="Jensie-Markopoulos S."/>
            <person name="Salva-Serra F."/>
            <person name="Jaen-Luchoro D."/>
            <person name="Karlsson R."/>
            <person name="Svensson-Stadler L."/>
            <person name="Chun J."/>
            <person name="Moore E."/>
        </authorList>
    </citation>
    <scope>NUCLEOTIDE SEQUENCE [LARGE SCALE GENOMIC DNA]</scope>
    <source>
        <strain evidence="4 5">CCUG 30977</strain>
    </source>
</reference>